<keyword evidence="8" id="KW-0028">Amino-acid biosynthesis</keyword>
<dbReference type="InterPro" id="IPR001544">
    <property type="entry name" value="Aminotrans_IV"/>
</dbReference>
<dbReference type="InterPro" id="IPR050571">
    <property type="entry name" value="Class-IV_PLP-Dep_Aminotrnsfr"/>
</dbReference>
<dbReference type="PANTHER" id="PTHR42743">
    <property type="entry name" value="AMINO-ACID AMINOTRANSFERASE"/>
    <property type="match status" value="1"/>
</dbReference>
<dbReference type="EMBL" id="JAUOTP010000001">
    <property type="protein sequence ID" value="MDO6412956.1"/>
    <property type="molecule type" value="Genomic_DNA"/>
</dbReference>
<dbReference type="InterPro" id="IPR036038">
    <property type="entry name" value="Aminotransferase-like"/>
</dbReference>
<evidence type="ECO:0000256" key="3">
    <source>
        <dbReference type="ARBA" id="ARBA00004931"/>
    </source>
</evidence>
<dbReference type="Gene3D" id="3.30.470.10">
    <property type="match status" value="1"/>
</dbReference>
<protein>
    <recommendedName>
        <fullName evidence="7">Probable branched-chain-amino-acid aminotransferase</fullName>
        <ecNumber evidence="6">2.6.1.42</ecNumber>
    </recommendedName>
</protein>
<proteinExistence type="inferred from homology"/>
<evidence type="ECO:0000256" key="8">
    <source>
        <dbReference type="ARBA" id="ARBA00023304"/>
    </source>
</evidence>
<keyword evidence="13" id="KW-1185">Reference proteome</keyword>
<organism evidence="12 13">
    <name type="scientific">Sphingomonas natans</name>
    <dbReference type="NCBI Taxonomy" id="3063330"/>
    <lineage>
        <taxon>Bacteria</taxon>
        <taxon>Pseudomonadati</taxon>
        <taxon>Pseudomonadota</taxon>
        <taxon>Alphaproteobacteria</taxon>
        <taxon>Sphingomonadales</taxon>
        <taxon>Sphingomonadaceae</taxon>
        <taxon>Sphingomonas</taxon>
    </lineage>
</organism>
<keyword evidence="12" id="KW-0032">Aminotransferase</keyword>
<evidence type="ECO:0000256" key="4">
    <source>
        <dbReference type="ARBA" id="ARBA00005072"/>
    </source>
</evidence>
<dbReference type="NCBIfam" id="NF005209">
    <property type="entry name" value="PRK06680.1"/>
    <property type="match status" value="1"/>
</dbReference>
<dbReference type="InterPro" id="IPR043132">
    <property type="entry name" value="BCAT-like_C"/>
</dbReference>
<dbReference type="InterPro" id="IPR043131">
    <property type="entry name" value="BCAT-like_N"/>
</dbReference>
<dbReference type="GO" id="GO:0047810">
    <property type="term" value="F:D-alanine-2-oxoglutarate aminotransferase activity"/>
    <property type="evidence" value="ECO:0007669"/>
    <property type="project" value="UniProtKB-EC"/>
</dbReference>
<evidence type="ECO:0000256" key="5">
    <source>
        <dbReference type="ARBA" id="ARBA00009320"/>
    </source>
</evidence>
<comment type="caution">
    <text evidence="12">The sequence shown here is derived from an EMBL/GenBank/DDBJ whole genome shotgun (WGS) entry which is preliminary data.</text>
</comment>
<evidence type="ECO:0000256" key="11">
    <source>
        <dbReference type="ARBA" id="ARBA00049229"/>
    </source>
</evidence>
<keyword evidence="12" id="KW-0808">Transferase</keyword>
<comment type="catalytic activity">
    <reaction evidence="9">
        <text>L-valine + 2-oxoglutarate = 3-methyl-2-oxobutanoate + L-glutamate</text>
        <dbReference type="Rhea" id="RHEA:24813"/>
        <dbReference type="ChEBI" id="CHEBI:11851"/>
        <dbReference type="ChEBI" id="CHEBI:16810"/>
        <dbReference type="ChEBI" id="CHEBI:29985"/>
        <dbReference type="ChEBI" id="CHEBI:57762"/>
        <dbReference type="EC" id="2.6.1.42"/>
    </reaction>
</comment>
<evidence type="ECO:0000313" key="13">
    <source>
        <dbReference type="Proteomes" id="UP001169764"/>
    </source>
</evidence>
<evidence type="ECO:0000256" key="2">
    <source>
        <dbReference type="ARBA" id="ARBA00004824"/>
    </source>
</evidence>
<evidence type="ECO:0000256" key="10">
    <source>
        <dbReference type="ARBA" id="ARBA00048798"/>
    </source>
</evidence>
<dbReference type="RefSeq" id="WP_303539919.1">
    <property type="nucleotide sequence ID" value="NZ_JAUOTP010000001.1"/>
</dbReference>
<accession>A0ABT8Y3R5</accession>
<name>A0ABT8Y3R5_9SPHN</name>
<gene>
    <name evidence="12" type="ORF">Q4F19_01035</name>
</gene>
<dbReference type="Gene3D" id="3.20.10.10">
    <property type="entry name" value="D-amino Acid Aminotransferase, subunit A, domain 2"/>
    <property type="match status" value="1"/>
</dbReference>
<evidence type="ECO:0000256" key="6">
    <source>
        <dbReference type="ARBA" id="ARBA00013053"/>
    </source>
</evidence>
<comment type="function">
    <text evidence="1">Acts on leucine, isoleucine and valine.</text>
</comment>
<comment type="similarity">
    <text evidence="5">Belongs to the class-IV pyridoxal-phosphate-dependent aminotransferase family.</text>
</comment>
<evidence type="ECO:0000313" key="12">
    <source>
        <dbReference type="EMBL" id="MDO6412956.1"/>
    </source>
</evidence>
<comment type="pathway">
    <text evidence="2">Amino-acid biosynthesis; L-isoleucine biosynthesis; L-isoleucine from 2-oxobutanoate: step 4/4.</text>
</comment>
<comment type="catalytic activity">
    <reaction evidence="11">
        <text>L-leucine + 2-oxoglutarate = 4-methyl-2-oxopentanoate + L-glutamate</text>
        <dbReference type="Rhea" id="RHEA:18321"/>
        <dbReference type="ChEBI" id="CHEBI:16810"/>
        <dbReference type="ChEBI" id="CHEBI:17865"/>
        <dbReference type="ChEBI" id="CHEBI:29985"/>
        <dbReference type="ChEBI" id="CHEBI:57427"/>
        <dbReference type="EC" id="2.6.1.42"/>
    </reaction>
</comment>
<comment type="pathway">
    <text evidence="3">Amino-acid biosynthesis; L-valine biosynthesis; L-valine from pyruvate: step 4/4.</text>
</comment>
<evidence type="ECO:0000256" key="1">
    <source>
        <dbReference type="ARBA" id="ARBA00003109"/>
    </source>
</evidence>
<comment type="pathway">
    <text evidence="4">Amino-acid biosynthesis; L-leucine biosynthesis; L-leucine from 3-methyl-2-oxobutanoate: step 4/4.</text>
</comment>
<dbReference type="EC" id="2.6.1.42" evidence="6"/>
<evidence type="ECO:0000256" key="9">
    <source>
        <dbReference type="ARBA" id="ARBA00048212"/>
    </source>
</evidence>
<keyword evidence="8" id="KW-0100">Branched-chain amino acid biosynthesis</keyword>
<dbReference type="PANTHER" id="PTHR42743:SF11">
    <property type="entry name" value="AMINODEOXYCHORISMATE LYASE"/>
    <property type="match status" value="1"/>
</dbReference>
<sequence>MDRGFLFADGIYEVTAVLDGRLVDSASHLARFQRSAEALAIAFPWPVDAIEAMERELIARNGMEEGTVYLQITRGVAERDFLSEPDSPTFVAFTQPKRLIDNPAADTGIKVVSLPDIRWARRDIKSVMLLAQVLAKREAAARGAQEAWMIEDGFVTEGASSTAWIVTTDGTLVTRPNSRAILPGCTRAAVEALGLAEGLRIEERAFTLTEAQSAREAMVTSASTFVLPVVMIDDRPVGDGRPGPIAAKLRGLYIAAARNSAT</sequence>
<dbReference type="SUPFAM" id="SSF56752">
    <property type="entry name" value="D-aminoacid aminotransferase-like PLP-dependent enzymes"/>
    <property type="match status" value="1"/>
</dbReference>
<dbReference type="Pfam" id="PF01063">
    <property type="entry name" value="Aminotran_4"/>
    <property type="match status" value="1"/>
</dbReference>
<comment type="catalytic activity">
    <reaction evidence="10">
        <text>L-isoleucine + 2-oxoglutarate = (S)-3-methyl-2-oxopentanoate + L-glutamate</text>
        <dbReference type="Rhea" id="RHEA:24801"/>
        <dbReference type="ChEBI" id="CHEBI:16810"/>
        <dbReference type="ChEBI" id="CHEBI:29985"/>
        <dbReference type="ChEBI" id="CHEBI:35146"/>
        <dbReference type="ChEBI" id="CHEBI:58045"/>
        <dbReference type="EC" id="2.6.1.42"/>
    </reaction>
</comment>
<evidence type="ECO:0000256" key="7">
    <source>
        <dbReference type="ARBA" id="ARBA00014472"/>
    </source>
</evidence>
<dbReference type="CDD" id="cd01558">
    <property type="entry name" value="D-AAT_like"/>
    <property type="match status" value="1"/>
</dbReference>
<dbReference type="Proteomes" id="UP001169764">
    <property type="component" value="Unassembled WGS sequence"/>
</dbReference>
<reference evidence="12" key="1">
    <citation type="submission" date="2023-07" db="EMBL/GenBank/DDBJ databases">
        <authorList>
            <person name="Kim M."/>
        </authorList>
    </citation>
    <scope>NUCLEOTIDE SEQUENCE</scope>
    <source>
        <strain evidence="12">BIUV-7</strain>
    </source>
</reference>